<dbReference type="AlphaFoldDB" id="A0A2Z6PI06"/>
<feature type="transmembrane region" description="Helical" evidence="1">
    <location>
        <begin position="80"/>
        <end position="100"/>
    </location>
</feature>
<dbReference type="Proteomes" id="UP000242715">
    <property type="component" value="Unassembled WGS sequence"/>
</dbReference>
<dbReference type="EMBL" id="DF974620">
    <property type="protein sequence ID" value="GAU49745.1"/>
    <property type="molecule type" value="Genomic_DNA"/>
</dbReference>
<proteinExistence type="predicted"/>
<feature type="transmembrane region" description="Helical" evidence="1">
    <location>
        <begin position="106"/>
        <end position="129"/>
    </location>
</feature>
<keyword evidence="3" id="KW-1185">Reference proteome</keyword>
<keyword evidence="1" id="KW-0472">Membrane</keyword>
<keyword evidence="1" id="KW-1133">Transmembrane helix</keyword>
<evidence type="ECO:0000313" key="3">
    <source>
        <dbReference type="Proteomes" id="UP000242715"/>
    </source>
</evidence>
<evidence type="ECO:0000256" key="1">
    <source>
        <dbReference type="SAM" id="Phobius"/>
    </source>
</evidence>
<evidence type="ECO:0000313" key="2">
    <source>
        <dbReference type="EMBL" id="GAU49745.1"/>
    </source>
</evidence>
<reference evidence="3" key="1">
    <citation type="journal article" date="2017" name="Front. Plant Sci.">
        <title>Climate Clever Clovers: New Paradigm to Reduce the Environmental Footprint of Ruminants by Breeding Low Methanogenic Forages Utilizing Haplotype Variation.</title>
        <authorList>
            <person name="Kaur P."/>
            <person name="Appels R."/>
            <person name="Bayer P.E."/>
            <person name="Keeble-Gagnere G."/>
            <person name="Wang J."/>
            <person name="Hirakawa H."/>
            <person name="Shirasawa K."/>
            <person name="Vercoe P."/>
            <person name="Stefanova K."/>
            <person name="Durmic Z."/>
            <person name="Nichols P."/>
            <person name="Revell C."/>
            <person name="Isobe S.N."/>
            <person name="Edwards D."/>
            <person name="Erskine W."/>
        </authorList>
    </citation>
    <scope>NUCLEOTIDE SEQUENCE [LARGE SCALE GENOMIC DNA]</scope>
    <source>
        <strain evidence="3">cv. Daliak</strain>
    </source>
</reference>
<protein>
    <recommendedName>
        <fullName evidence="4">Transmembrane protein</fullName>
    </recommendedName>
</protein>
<gene>
    <name evidence="2" type="ORF">TSUD_43320</name>
</gene>
<name>A0A2Z6PI06_TRISU</name>
<organism evidence="2 3">
    <name type="scientific">Trifolium subterraneum</name>
    <name type="common">Subterranean clover</name>
    <dbReference type="NCBI Taxonomy" id="3900"/>
    <lineage>
        <taxon>Eukaryota</taxon>
        <taxon>Viridiplantae</taxon>
        <taxon>Streptophyta</taxon>
        <taxon>Embryophyta</taxon>
        <taxon>Tracheophyta</taxon>
        <taxon>Spermatophyta</taxon>
        <taxon>Magnoliopsida</taxon>
        <taxon>eudicotyledons</taxon>
        <taxon>Gunneridae</taxon>
        <taxon>Pentapetalae</taxon>
        <taxon>rosids</taxon>
        <taxon>fabids</taxon>
        <taxon>Fabales</taxon>
        <taxon>Fabaceae</taxon>
        <taxon>Papilionoideae</taxon>
        <taxon>50 kb inversion clade</taxon>
        <taxon>NPAAA clade</taxon>
        <taxon>Hologalegina</taxon>
        <taxon>IRL clade</taxon>
        <taxon>Trifolieae</taxon>
        <taxon>Trifolium</taxon>
    </lineage>
</organism>
<evidence type="ECO:0008006" key="4">
    <source>
        <dbReference type="Google" id="ProtNLM"/>
    </source>
</evidence>
<accession>A0A2Z6PI06</accession>
<sequence length="148" mass="16585">MARNAIIFKLEDFEWEKVVEEDVIERIVYSRAAFFCWYLGRTSKGFVRIGLGWKLLCFWRLVVLARGPKASTLKCSRRKFLSGSSCSLAAVSVILLTRLECLSFEVFLAAPCGAIGAFMLLFVSLPVVFGRNNGIFAVTLLSSQRTDT</sequence>
<keyword evidence="1" id="KW-0812">Transmembrane</keyword>